<dbReference type="Proteomes" id="UP001174209">
    <property type="component" value="Unassembled WGS sequence"/>
</dbReference>
<proteinExistence type="predicted"/>
<organism evidence="2 3">
    <name type="scientific">Arthrobacter burdickii</name>
    <dbReference type="NCBI Taxonomy" id="3035920"/>
    <lineage>
        <taxon>Bacteria</taxon>
        <taxon>Bacillati</taxon>
        <taxon>Actinomycetota</taxon>
        <taxon>Actinomycetes</taxon>
        <taxon>Micrococcales</taxon>
        <taxon>Micrococcaceae</taxon>
        <taxon>Arthrobacter</taxon>
    </lineage>
</organism>
<evidence type="ECO:0000313" key="2">
    <source>
        <dbReference type="EMBL" id="MDN4609582.1"/>
    </source>
</evidence>
<dbReference type="RefSeq" id="WP_301224266.1">
    <property type="nucleotide sequence ID" value="NZ_JAROCG010000001.1"/>
</dbReference>
<name>A0ABT8JXB2_9MICC</name>
<reference evidence="2" key="1">
    <citation type="submission" date="2023-06" db="EMBL/GenBank/DDBJ databases">
        <title>MT1 and MT2 Draft Genomes of Novel Species.</title>
        <authorList>
            <person name="Venkateswaran K."/>
        </authorList>
    </citation>
    <scope>NUCLEOTIDE SEQUENCE</scope>
    <source>
        <strain evidence="2">IIF3SC-B10</strain>
    </source>
</reference>
<feature type="domain" description="Transcription regulator PadR N-terminal" evidence="1">
    <location>
        <begin position="19"/>
        <end position="87"/>
    </location>
</feature>
<dbReference type="SUPFAM" id="SSF46785">
    <property type="entry name" value="Winged helix' DNA-binding domain"/>
    <property type="match status" value="1"/>
</dbReference>
<dbReference type="Gene3D" id="1.10.10.10">
    <property type="entry name" value="Winged helix-like DNA-binding domain superfamily/Winged helix DNA-binding domain"/>
    <property type="match status" value="1"/>
</dbReference>
<comment type="caution">
    <text evidence="2">The sequence shown here is derived from an EMBL/GenBank/DDBJ whole genome shotgun (WGS) entry which is preliminary data.</text>
</comment>
<dbReference type="InterPro" id="IPR036388">
    <property type="entry name" value="WH-like_DNA-bd_sf"/>
</dbReference>
<evidence type="ECO:0000313" key="3">
    <source>
        <dbReference type="Proteomes" id="UP001174209"/>
    </source>
</evidence>
<dbReference type="EMBL" id="JAROCG010000001">
    <property type="protein sequence ID" value="MDN4609582.1"/>
    <property type="molecule type" value="Genomic_DNA"/>
</dbReference>
<sequence length="114" mass="12296">MAKDLDAEGITRAALPVAILAALRPQAAHGYALIELLSAHGFPDLKGGTLYPILARLEQQGLVRSAWDHSQSGPGRKMFTTTDQGDLLLDAAIQAWQDMGRTLKDLSTRGRDNS</sequence>
<protein>
    <submittedName>
        <fullName evidence="2">PadR family transcriptional regulator</fullName>
    </submittedName>
</protein>
<gene>
    <name evidence="2" type="ORF">P5G52_01755</name>
</gene>
<dbReference type="InterPro" id="IPR036390">
    <property type="entry name" value="WH_DNA-bd_sf"/>
</dbReference>
<keyword evidence="3" id="KW-1185">Reference proteome</keyword>
<dbReference type="Pfam" id="PF03551">
    <property type="entry name" value="PadR"/>
    <property type="match status" value="1"/>
</dbReference>
<accession>A0ABT8JXB2</accession>
<dbReference type="InterPro" id="IPR052509">
    <property type="entry name" value="Metal_resp_DNA-bind_regulator"/>
</dbReference>
<dbReference type="PANTHER" id="PTHR33169:SF14">
    <property type="entry name" value="TRANSCRIPTIONAL REGULATOR RV3488"/>
    <property type="match status" value="1"/>
</dbReference>
<dbReference type="PANTHER" id="PTHR33169">
    <property type="entry name" value="PADR-FAMILY TRANSCRIPTIONAL REGULATOR"/>
    <property type="match status" value="1"/>
</dbReference>
<evidence type="ECO:0000259" key="1">
    <source>
        <dbReference type="Pfam" id="PF03551"/>
    </source>
</evidence>
<dbReference type="InterPro" id="IPR005149">
    <property type="entry name" value="Tscrpt_reg_PadR_N"/>
</dbReference>